<keyword evidence="7" id="KW-0507">mRNA processing</keyword>
<keyword evidence="9" id="KW-0539">Nucleus</keyword>
<sequence length="406" mass="45547">METDVHRHTVIFLSCSEEEEFYYMPEASRCLQEDGDRRQESPLLQAMTRCPHTVESRSADRHEEPPPERDVQKAPDSPQDVVLTDPAPSEDTDTLDQGDEQQDQQTVCPPAETSSTETKWEVGAQCRAVWSEDGQVYQATVVSVDAERCRVRFSGYGNEEEVELSTLQSPDAAPQMENPQDWRPGSRCRAVYSEDGLVYPAVVLWVTGQRCRVRFDDYNNEEEQDVSSLLCPDELHGPSRTGTAKGGGWKSSPGGPDWRRRRREGNLGERGGERRSGRRDDQQNSSTVRDGAANQSRDEKDSDEKRRDGAERPANHSVPLFPPFPPPQSSSGDPLSFLPPPPLWSSSGKESGGSPDVDSMLMLWYMCGFHTGSYMVSNTAADTHRLSRRAFTVPMFLPFYILTFFS</sequence>
<dbReference type="CDD" id="cd20398">
    <property type="entry name" value="Tudor_SMN"/>
    <property type="match status" value="1"/>
</dbReference>
<evidence type="ECO:0000256" key="4">
    <source>
        <dbReference type="ARBA" id="ARBA00004484"/>
    </source>
</evidence>
<dbReference type="InParanoid" id="A0A6P7I408"/>
<evidence type="ECO:0000256" key="10">
    <source>
        <dbReference type="ARBA" id="ARBA00034695"/>
    </source>
</evidence>
<dbReference type="InterPro" id="IPR002999">
    <property type="entry name" value="Tudor"/>
</dbReference>
<comment type="subcellular location">
    <subcellularLocation>
        <location evidence="1">Cytoplasm</location>
        <location evidence="1">Myofibril</location>
        <location evidence="1">Sarcomere</location>
        <location evidence="1">Z line</location>
    </subcellularLocation>
    <subcellularLocation>
        <location evidence="3">Cytoplasmic granule</location>
    </subcellularLocation>
    <subcellularLocation>
        <location evidence="2">Nucleus</location>
        <location evidence="2">Cajal body</location>
    </subcellularLocation>
    <subcellularLocation>
        <location evidence="10">Nucleus</location>
        <location evidence="10">Gem</location>
    </subcellularLocation>
    <subcellularLocation>
        <location evidence="4">Perikaryon</location>
    </subcellularLocation>
</comment>
<reference evidence="14" key="1">
    <citation type="submission" date="2025-08" db="UniProtKB">
        <authorList>
            <consortium name="RefSeq"/>
        </authorList>
    </citation>
    <scope>IDENTIFICATION</scope>
</reference>
<dbReference type="GO" id="GO:0003723">
    <property type="term" value="F:RNA binding"/>
    <property type="evidence" value="ECO:0007669"/>
    <property type="project" value="InterPro"/>
</dbReference>
<dbReference type="SMART" id="SM00333">
    <property type="entry name" value="TUDOR"/>
    <property type="match status" value="2"/>
</dbReference>
<keyword evidence="6" id="KW-0963">Cytoplasm</keyword>
<feature type="compositionally biased region" description="Basic and acidic residues" evidence="11">
    <location>
        <begin position="31"/>
        <end position="40"/>
    </location>
</feature>
<dbReference type="Pfam" id="PF20635">
    <property type="entry name" value="SMN_YG-box"/>
    <property type="match status" value="1"/>
</dbReference>
<dbReference type="GO" id="GO:0043204">
    <property type="term" value="C:perikaryon"/>
    <property type="evidence" value="ECO:0007669"/>
    <property type="project" value="UniProtKB-SubCell"/>
</dbReference>
<dbReference type="PANTHER" id="PTHR39267:SF1">
    <property type="entry name" value="SURVIVAL MOTOR NEURON PROTEIN"/>
    <property type="match status" value="1"/>
</dbReference>
<accession>A0A6P7I408</accession>
<evidence type="ECO:0000256" key="9">
    <source>
        <dbReference type="ARBA" id="ARBA00023242"/>
    </source>
</evidence>
<protein>
    <submittedName>
        <fullName evidence="14">Survival motor neuron protein-like isoform X1</fullName>
    </submittedName>
</protein>
<evidence type="ECO:0000256" key="6">
    <source>
        <dbReference type="ARBA" id="ARBA00022490"/>
    </source>
</evidence>
<dbReference type="Gene3D" id="2.30.30.140">
    <property type="match status" value="2"/>
</dbReference>
<dbReference type="GO" id="GO:0097504">
    <property type="term" value="C:Gemini of Cajal bodies"/>
    <property type="evidence" value="ECO:0007669"/>
    <property type="project" value="UniProtKB-SubCell"/>
</dbReference>
<feature type="compositionally biased region" description="Acidic residues" evidence="11">
    <location>
        <begin position="88"/>
        <end position="102"/>
    </location>
</feature>
<evidence type="ECO:0000259" key="12">
    <source>
        <dbReference type="PROSITE" id="PS50304"/>
    </source>
</evidence>
<proteinExistence type="inferred from homology"/>
<dbReference type="Proteomes" id="UP000515145">
    <property type="component" value="Chromosome 4"/>
</dbReference>
<feature type="domain" description="Tudor" evidence="12">
    <location>
        <begin position="119"/>
        <end position="177"/>
    </location>
</feature>
<evidence type="ECO:0000256" key="5">
    <source>
        <dbReference type="ARBA" id="ARBA00005371"/>
    </source>
</evidence>
<dbReference type="GO" id="GO:0030018">
    <property type="term" value="C:Z disc"/>
    <property type="evidence" value="ECO:0007669"/>
    <property type="project" value="UniProtKB-SubCell"/>
</dbReference>
<dbReference type="InterPro" id="IPR040424">
    <property type="entry name" value="Smn1"/>
</dbReference>
<feature type="region of interest" description="Disordered" evidence="11">
    <location>
        <begin position="225"/>
        <end position="352"/>
    </location>
</feature>
<feature type="compositionally biased region" description="Basic and acidic residues" evidence="11">
    <location>
        <begin position="264"/>
        <end position="282"/>
    </location>
</feature>
<evidence type="ECO:0000256" key="3">
    <source>
        <dbReference type="ARBA" id="ARBA00004463"/>
    </source>
</evidence>
<feature type="compositionally biased region" description="Polar residues" evidence="11">
    <location>
        <begin position="103"/>
        <end position="117"/>
    </location>
</feature>
<evidence type="ECO:0000256" key="7">
    <source>
        <dbReference type="ARBA" id="ARBA00022664"/>
    </source>
</evidence>
<dbReference type="SUPFAM" id="SSF63748">
    <property type="entry name" value="Tudor/PWWP/MBT"/>
    <property type="match status" value="2"/>
</dbReference>
<dbReference type="PROSITE" id="PS50304">
    <property type="entry name" value="TUDOR"/>
    <property type="match status" value="2"/>
</dbReference>
<gene>
    <name evidence="14" type="primary">LOC114435187</name>
</gene>
<feature type="region of interest" description="Disordered" evidence="11">
    <location>
        <begin position="31"/>
        <end position="119"/>
    </location>
</feature>
<evidence type="ECO:0000313" key="14">
    <source>
        <dbReference type="RefSeq" id="XP_028260613.1"/>
    </source>
</evidence>
<evidence type="ECO:0000256" key="1">
    <source>
        <dbReference type="ARBA" id="ARBA00004216"/>
    </source>
</evidence>
<dbReference type="OrthoDB" id="197400at2759"/>
<dbReference type="GO" id="GO:0008380">
    <property type="term" value="P:RNA splicing"/>
    <property type="evidence" value="ECO:0007669"/>
    <property type="project" value="UniProtKB-KW"/>
</dbReference>
<dbReference type="GO" id="GO:0006397">
    <property type="term" value="P:mRNA processing"/>
    <property type="evidence" value="ECO:0007669"/>
    <property type="project" value="UniProtKB-KW"/>
</dbReference>
<comment type="similarity">
    <text evidence="5">Belongs to the SMN family.</text>
</comment>
<keyword evidence="8" id="KW-0508">mRNA splicing</keyword>
<dbReference type="RefSeq" id="XP_028260613.1">
    <property type="nucleotide sequence ID" value="XM_028404812.1"/>
</dbReference>
<evidence type="ECO:0000256" key="8">
    <source>
        <dbReference type="ARBA" id="ARBA00023187"/>
    </source>
</evidence>
<dbReference type="InterPro" id="IPR010304">
    <property type="entry name" value="SMN_Tudor"/>
</dbReference>
<evidence type="ECO:0000313" key="13">
    <source>
        <dbReference type="Proteomes" id="UP000515145"/>
    </source>
</evidence>
<dbReference type="InterPro" id="IPR047313">
    <property type="entry name" value="SMN_C"/>
</dbReference>
<dbReference type="GeneID" id="114435187"/>
<evidence type="ECO:0000256" key="11">
    <source>
        <dbReference type="SAM" id="MobiDB-lite"/>
    </source>
</evidence>
<dbReference type="Pfam" id="PF06003">
    <property type="entry name" value="SMN_Tudor"/>
    <property type="match status" value="2"/>
</dbReference>
<keyword evidence="13" id="KW-1185">Reference proteome</keyword>
<feature type="compositionally biased region" description="Basic and acidic residues" evidence="11">
    <location>
        <begin position="296"/>
        <end position="314"/>
    </location>
</feature>
<dbReference type="GO" id="GO:0015030">
    <property type="term" value="C:Cajal body"/>
    <property type="evidence" value="ECO:0007669"/>
    <property type="project" value="UniProtKB-SubCell"/>
</dbReference>
<dbReference type="AlphaFoldDB" id="A0A6P7I408"/>
<dbReference type="InterPro" id="IPR047298">
    <property type="entry name" value="Tudor_SMN_eumet"/>
</dbReference>
<feature type="compositionally biased region" description="Basic and acidic residues" evidence="11">
    <location>
        <begin position="52"/>
        <end position="73"/>
    </location>
</feature>
<evidence type="ECO:0000256" key="2">
    <source>
        <dbReference type="ARBA" id="ARBA00004408"/>
    </source>
</evidence>
<feature type="domain" description="Tudor" evidence="12">
    <location>
        <begin position="181"/>
        <end position="239"/>
    </location>
</feature>
<name>A0A6P7I408_9TELE</name>
<dbReference type="PANTHER" id="PTHR39267">
    <property type="entry name" value="SURVIVAL MOTOR NEURON-LIKE PROTEIN 1"/>
    <property type="match status" value="1"/>
</dbReference>
<organism evidence="13 14">
    <name type="scientific">Parambassis ranga</name>
    <name type="common">Indian glassy fish</name>
    <dbReference type="NCBI Taxonomy" id="210632"/>
    <lineage>
        <taxon>Eukaryota</taxon>
        <taxon>Metazoa</taxon>
        <taxon>Chordata</taxon>
        <taxon>Craniata</taxon>
        <taxon>Vertebrata</taxon>
        <taxon>Euteleostomi</taxon>
        <taxon>Actinopterygii</taxon>
        <taxon>Neopterygii</taxon>
        <taxon>Teleostei</taxon>
        <taxon>Neoteleostei</taxon>
        <taxon>Acanthomorphata</taxon>
        <taxon>Ovalentaria</taxon>
        <taxon>Ambassidae</taxon>
        <taxon>Parambassis</taxon>
    </lineage>
</organism>
<dbReference type="CDD" id="cd22852">
    <property type="entry name" value="SMN_C"/>
    <property type="match status" value="1"/>
</dbReference>